<feature type="domain" description="Glycosyl transferase family 51" evidence="29">
    <location>
        <begin position="105"/>
        <end position="280"/>
    </location>
</feature>
<keyword evidence="22" id="KW-0961">Cell wall biogenesis/degradation</keyword>
<feature type="region of interest" description="Disordered" evidence="26">
    <location>
        <begin position="812"/>
        <end position="868"/>
    </location>
</feature>
<evidence type="ECO:0000256" key="5">
    <source>
        <dbReference type="ARBA" id="ARBA00012448"/>
    </source>
</evidence>
<comment type="catalytic activity">
    <reaction evidence="23">
        <text>Preferential cleavage: (Ac)2-L-Lys-D-Ala-|-D-Ala. Also transpeptidation of peptidyl-alanyl moieties that are N-acyl substituents of D-alanine.</text>
        <dbReference type="EC" id="3.4.16.4"/>
    </reaction>
</comment>
<dbReference type="Proteomes" id="UP000032668">
    <property type="component" value="Unassembled WGS sequence"/>
</dbReference>
<keyword evidence="9" id="KW-0121">Carboxypeptidase</keyword>
<keyword evidence="20" id="KW-0046">Antibiotic resistance</keyword>
<evidence type="ECO:0000256" key="17">
    <source>
        <dbReference type="ARBA" id="ARBA00022984"/>
    </source>
</evidence>
<dbReference type="UniPathway" id="UPA00219"/>
<feature type="domain" description="Penicillin-binding protein transpeptidase" evidence="28">
    <location>
        <begin position="486"/>
        <end position="775"/>
    </location>
</feature>
<dbReference type="GO" id="GO:0009252">
    <property type="term" value="P:peptidoglycan biosynthetic process"/>
    <property type="evidence" value="ECO:0007669"/>
    <property type="project" value="UniProtKB-UniPathway"/>
</dbReference>
<dbReference type="InterPro" id="IPR023346">
    <property type="entry name" value="Lysozyme-like_dom_sf"/>
</dbReference>
<keyword evidence="16" id="KW-0735">Signal-anchor</keyword>
<dbReference type="RefSeq" id="WP_082075677.1">
    <property type="nucleotide sequence ID" value="NZ_BANC01000055.1"/>
</dbReference>
<comment type="subcellular location">
    <subcellularLocation>
        <location evidence="1">Cell inner membrane</location>
        <topology evidence="1">Single-pass type II membrane protein</topology>
    </subcellularLocation>
</comment>
<evidence type="ECO:0000256" key="12">
    <source>
        <dbReference type="ARBA" id="ARBA00022679"/>
    </source>
</evidence>
<evidence type="ECO:0000256" key="10">
    <source>
        <dbReference type="ARBA" id="ARBA00022670"/>
    </source>
</evidence>
<dbReference type="GO" id="GO:0071555">
    <property type="term" value="P:cell wall organization"/>
    <property type="evidence" value="ECO:0007669"/>
    <property type="project" value="UniProtKB-KW"/>
</dbReference>
<dbReference type="SUPFAM" id="SSF56601">
    <property type="entry name" value="beta-lactamase/transpeptidase-like"/>
    <property type="match status" value="1"/>
</dbReference>
<keyword evidence="11" id="KW-0328">Glycosyltransferase</keyword>
<evidence type="ECO:0000256" key="16">
    <source>
        <dbReference type="ARBA" id="ARBA00022968"/>
    </source>
</evidence>
<evidence type="ECO:0000256" key="23">
    <source>
        <dbReference type="ARBA" id="ARBA00034000"/>
    </source>
</evidence>
<evidence type="ECO:0000259" key="28">
    <source>
        <dbReference type="Pfam" id="PF00905"/>
    </source>
</evidence>
<evidence type="ECO:0000256" key="6">
    <source>
        <dbReference type="ARBA" id="ARBA00018638"/>
    </source>
</evidence>
<evidence type="ECO:0000256" key="27">
    <source>
        <dbReference type="SAM" id="Phobius"/>
    </source>
</evidence>
<dbReference type="EC" id="2.4.99.28" evidence="24"/>
<evidence type="ECO:0000256" key="15">
    <source>
        <dbReference type="ARBA" id="ARBA00022960"/>
    </source>
</evidence>
<feature type="region of interest" description="Disordered" evidence="26">
    <location>
        <begin position="1"/>
        <end position="39"/>
    </location>
</feature>
<evidence type="ECO:0000313" key="32">
    <source>
        <dbReference type="Proteomes" id="UP000032668"/>
    </source>
</evidence>
<dbReference type="InterPro" id="IPR001460">
    <property type="entry name" value="PCN-bd_Tpept"/>
</dbReference>
<dbReference type="EC" id="3.4.16.4" evidence="5"/>
<dbReference type="GO" id="GO:0008658">
    <property type="term" value="F:penicillin binding"/>
    <property type="evidence" value="ECO:0007669"/>
    <property type="project" value="InterPro"/>
</dbReference>
<dbReference type="Gene3D" id="3.40.710.10">
    <property type="entry name" value="DD-peptidase/beta-lactamase superfamily"/>
    <property type="match status" value="2"/>
</dbReference>
<evidence type="ECO:0000256" key="19">
    <source>
        <dbReference type="ARBA" id="ARBA00023136"/>
    </source>
</evidence>
<dbReference type="Gene3D" id="1.10.3810.10">
    <property type="entry name" value="Biosynthetic peptidoglycan transglycosylase-like"/>
    <property type="match status" value="1"/>
</dbReference>
<feature type="domain" description="Penicillin-binding protein OB-like" evidence="30">
    <location>
        <begin position="370"/>
        <end position="483"/>
    </location>
</feature>
<dbReference type="InterPro" id="IPR050396">
    <property type="entry name" value="Glycosyltr_51/Transpeptidase"/>
</dbReference>
<evidence type="ECO:0000256" key="7">
    <source>
        <dbReference type="ARBA" id="ARBA00022475"/>
    </source>
</evidence>
<dbReference type="InterPro" id="IPR036950">
    <property type="entry name" value="PBP_transglycosylase"/>
</dbReference>
<keyword evidence="32" id="KW-1185">Reference proteome</keyword>
<dbReference type="Pfam" id="PF17092">
    <property type="entry name" value="PCB_OB"/>
    <property type="match status" value="1"/>
</dbReference>
<evidence type="ECO:0000259" key="30">
    <source>
        <dbReference type="Pfam" id="PF17092"/>
    </source>
</evidence>
<comment type="caution">
    <text evidence="31">The sequence shown here is derived from an EMBL/GenBank/DDBJ whole genome shotgun (WGS) entry which is preliminary data.</text>
</comment>
<keyword evidence="15" id="KW-0133">Cell shape</keyword>
<reference evidence="31 32" key="1">
    <citation type="submission" date="2012-11" db="EMBL/GenBank/DDBJ databases">
        <title>Whole genome sequence of Acidocella aminolytica 101 = DSM 11237.</title>
        <authorList>
            <person name="Azuma Y."/>
            <person name="Higashiura N."/>
            <person name="Hirakawa H."/>
            <person name="Matsushita K."/>
        </authorList>
    </citation>
    <scope>NUCLEOTIDE SEQUENCE [LARGE SCALE GENOMIC DNA]</scope>
    <source>
        <strain evidence="32">101 / DSM 11237</strain>
    </source>
</reference>
<keyword evidence="12" id="KW-0808">Transferase</keyword>
<keyword evidence="13 27" id="KW-0812">Transmembrane</keyword>
<keyword evidence="18 27" id="KW-1133">Transmembrane helix</keyword>
<evidence type="ECO:0000256" key="25">
    <source>
        <dbReference type="ARBA" id="ARBA00049902"/>
    </source>
</evidence>
<dbReference type="EMBL" id="BANC01000055">
    <property type="protein sequence ID" value="GAN80744.1"/>
    <property type="molecule type" value="Genomic_DNA"/>
</dbReference>
<comment type="similarity">
    <text evidence="3">In the C-terminal section; belongs to the transpeptidase family.</text>
</comment>
<dbReference type="GO" id="GO:0005886">
    <property type="term" value="C:plasma membrane"/>
    <property type="evidence" value="ECO:0007669"/>
    <property type="project" value="UniProtKB-SubCell"/>
</dbReference>
<dbReference type="SUPFAM" id="SSF53955">
    <property type="entry name" value="Lysozyme-like"/>
    <property type="match status" value="1"/>
</dbReference>
<evidence type="ECO:0000256" key="11">
    <source>
        <dbReference type="ARBA" id="ARBA00022676"/>
    </source>
</evidence>
<accession>A0A0D6PIU7</accession>
<evidence type="ECO:0000256" key="9">
    <source>
        <dbReference type="ARBA" id="ARBA00022645"/>
    </source>
</evidence>
<dbReference type="InterPro" id="IPR031376">
    <property type="entry name" value="PCB_OB"/>
</dbReference>
<keyword evidence="10" id="KW-0645">Protease</keyword>
<dbReference type="InterPro" id="IPR001264">
    <property type="entry name" value="Glyco_trans_51"/>
</dbReference>
<evidence type="ECO:0000256" key="2">
    <source>
        <dbReference type="ARBA" id="ARBA00004752"/>
    </source>
</evidence>
<evidence type="ECO:0000256" key="3">
    <source>
        <dbReference type="ARBA" id="ARBA00007090"/>
    </source>
</evidence>
<dbReference type="NCBIfam" id="TIGR02074">
    <property type="entry name" value="PBP_1a_fam"/>
    <property type="match status" value="1"/>
</dbReference>
<dbReference type="GO" id="GO:0046677">
    <property type="term" value="P:response to antibiotic"/>
    <property type="evidence" value="ECO:0007669"/>
    <property type="project" value="UniProtKB-KW"/>
</dbReference>
<evidence type="ECO:0000256" key="8">
    <source>
        <dbReference type="ARBA" id="ARBA00022519"/>
    </source>
</evidence>
<feature type="compositionally biased region" description="Low complexity" evidence="26">
    <location>
        <begin position="832"/>
        <end position="858"/>
    </location>
</feature>
<evidence type="ECO:0000256" key="18">
    <source>
        <dbReference type="ARBA" id="ARBA00022989"/>
    </source>
</evidence>
<dbReference type="GO" id="GO:0006508">
    <property type="term" value="P:proteolysis"/>
    <property type="evidence" value="ECO:0007669"/>
    <property type="project" value="UniProtKB-KW"/>
</dbReference>
<name>A0A0D6PIU7_9PROT</name>
<proteinExistence type="inferred from homology"/>
<keyword evidence="19 27" id="KW-0472">Membrane</keyword>
<keyword evidence="21" id="KW-0511">Multifunctional enzyme</keyword>
<dbReference type="GO" id="GO:0008955">
    <property type="term" value="F:peptidoglycan glycosyltransferase activity"/>
    <property type="evidence" value="ECO:0007669"/>
    <property type="project" value="UniProtKB-EC"/>
</dbReference>
<sequence>MSDQNDDFSAGDRLARPSRNAPKPQRKQPREPRAPKPRKRHSLIGRIVSFFISSLYRLVFLVIVAGIIAAGGAFLFFSAGLPSINSLKTYKPPLESRVYASNFNLLAEMGTQHSIYVPYDQIPKVVQNAFISAEDRLFWVEPGINPLAIVRAGLTDITLIGTGRRPIGASTITQQVVKNMLLDNHITFVTKIKEAILAMRVSQAMSKKQVLTLYLNEVDLGQNSFGVAAAAQTYFDKPLSQLDIAQAATLAALPKAPTSYNPFLHPNASLQRRNFIIGRMLDDGVITKAQAEAAQAEPLLPKAGKTTKSVPDGGYFADAVRAQLIQKFGQKAVNTGGLIVRTSLNPTLQEAAAKAMRDGLEHYDHIYGGWHGLVTHVSDTDLATNWEKLLAKQPTPPGMRSGWRLGIVLSAEHDAARIGTENMTTGKLATGTLPLDNMRWARPLDHGRPGAHPTSTAQVLKPGDVVMVSGALKSLSLEQIPKVQGALISMDPSTGRVVAMIGGWSHDVSPFNRAIQTQRQPGSSVKPLVYLTAMEQGIQPDADVLDGPFVQVMPDGSVYRPGNYENTFQGPVPIFHALEQSLNLATLHLARQIGLPAIAKTFHDFGIVDKMPPYYPSAIGAIDTTLWKMTAAYASLDQYGRLVTPSLIDSVTNPDGTVLYQAPEEHCANCVNGNPDQPPQLTPTGQQVADADSVYQMLVMMRGVALRGTGIPAVRGISQPVAGKTGTTNNFNDAWFIGFTPGVVTGCWVGFDTPSSLGNNETGGNVCGPIWNEFMKVALKEQPDLDFATPPGMTLQQVPEPDGRMVTEAFKPGQSPGAQNAFGLLGGGMDSLGGSSSNNNGNAPASPGTGTPATSTPSVIDKSLGGLY</sequence>
<dbReference type="PANTHER" id="PTHR32282">
    <property type="entry name" value="BINDING PROTEIN TRANSPEPTIDASE, PUTATIVE-RELATED"/>
    <property type="match status" value="1"/>
</dbReference>
<dbReference type="GO" id="GO:0030288">
    <property type="term" value="C:outer membrane-bounded periplasmic space"/>
    <property type="evidence" value="ECO:0007669"/>
    <property type="project" value="TreeGrafter"/>
</dbReference>
<evidence type="ECO:0000256" key="21">
    <source>
        <dbReference type="ARBA" id="ARBA00023268"/>
    </source>
</evidence>
<evidence type="ECO:0000259" key="29">
    <source>
        <dbReference type="Pfam" id="PF00912"/>
    </source>
</evidence>
<dbReference type="GO" id="GO:0009002">
    <property type="term" value="F:serine-type D-Ala-D-Ala carboxypeptidase activity"/>
    <property type="evidence" value="ECO:0007669"/>
    <property type="project" value="UniProtKB-EC"/>
</dbReference>
<comment type="pathway">
    <text evidence="2">Cell wall biogenesis; peptidoglycan biosynthesis.</text>
</comment>
<dbReference type="AlphaFoldDB" id="A0A0D6PIU7"/>
<evidence type="ECO:0000256" key="26">
    <source>
        <dbReference type="SAM" id="MobiDB-lite"/>
    </source>
</evidence>
<evidence type="ECO:0000256" key="1">
    <source>
        <dbReference type="ARBA" id="ARBA00004249"/>
    </source>
</evidence>
<keyword evidence="14" id="KW-0378">Hydrolase</keyword>
<dbReference type="OrthoDB" id="9766909at2"/>
<evidence type="ECO:0000256" key="4">
    <source>
        <dbReference type="ARBA" id="ARBA00007739"/>
    </source>
</evidence>
<evidence type="ECO:0000256" key="20">
    <source>
        <dbReference type="ARBA" id="ARBA00023251"/>
    </source>
</evidence>
<keyword evidence="7" id="KW-1003">Cell membrane</keyword>
<dbReference type="InterPro" id="IPR012338">
    <property type="entry name" value="Beta-lactam/transpept-like"/>
</dbReference>
<keyword evidence="17" id="KW-0573">Peptidoglycan synthesis</keyword>
<dbReference type="Pfam" id="PF00912">
    <property type="entry name" value="Transgly"/>
    <property type="match status" value="1"/>
</dbReference>
<keyword evidence="8" id="KW-0997">Cell inner membrane</keyword>
<evidence type="ECO:0000256" key="22">
    <source>
        <dbReference type="ARBA" id="ARBA00023316"/>
    </source>
</evidence>
<evidence type="ECO:0000256" key="14">
    <source>
        <dbReference type="ARBA" id="ARBA00022801"/>
    </source>
</evidence>
<dbReference type="GO" id="GO:0008360">
    <property type="term" value="P:regulation of cell shape"/>
    <property type="evidence" value="ECO:0007669"/>
    <property type="project" value="UniProtKB-KW"/>
</dbReference>
<dbReference type="PANTHER" id="PTHR32282:SF27">
    <property type="entry name" value="PENICILLIN-BINDING PROTEIN 1A"/>
    <property type="match status" value="1"/>
</dbReference>
<comment type="catalytic activity">
    <reaction evidence="25">
        <text>[GlcNAc-(1-&gt;4)-Mur2Ac(oyl-L-Ala-gamma-D-Glu-L-Lys-D-Ala-D-Ala)](n)-di-trans,octa-cis-undecaprenyl diphosphate + beta-D-GlcNAc-(1-&gt;4)-Mur2Ac(oyl-L-Ala-gamma-D-Glu-L-Lys-D-Ala-D-Ala)-di-trans,octa-cis-undecaprenyl diphosphate = [GlcNAc-(1-&gt;4)-Mur2Ac(oyl-L-Ala-gamma-D-Glu-L-Lys-D-Ala-D-Ala)](n+1)-di-trans,octa-cis-undecaprenyl diphosphate + di-trans,octa-cis-undecaprenyl diphosphate + H(+)</text>
        <dbReference type="Rhea" id="RHEA:23708"/>
        <dbReference type="Rhea" id="RHEA-COMP:9602"/>
        <dbReference type="Rhea" id="RHEA-COMP:9603"/>
        <dbReference type="ChEBI" id="CHEBI:15378"/>
        <dbReference type="ChEBI" id="CHEBI:58405"/>
        <dbReference type="ChEBI" id="CHEBI:60033"/>
        <dbReference type="ChEBI" id="CHEBI:78435"/>
        <dbReference type="EC" id="2.4.99.28"/>
    </reaction>
</comment>
<evidence type="ECO:0000313" key="31">
    <source>
        <dbReference type="EMBL" id="GAN80744.1"/>
    </source>
</evidence>
<evidence type="ECO:0000256" key="13">
    <source>
        <dbReference type="ARBA" id="ARBA00022692"/>
    </source>
</evidence>
<comment type="similarity">
    <text evidence="4">In the N-terminal section; belongs to the glycosyltransferase 51 family.</text>
</comment>
<feature type="transmembrane region" description="Helical" evidence="27">
    <location>
        <begin position="47"/>
        <end position="77"/>
    </location>
</feature>
<gene>
    <name evidence="31" type="ORF">Aam_056_008</name>
</gene>
<organism evidence="31 32">
    <name type="scientific">Acidocella aminolytica 101 = DSM 11237</name>
    <dbReference type="NCBI Taxonomy" id="1120923"/>
    <lineage>
        <taxon>Bacteria</taxon>
        <taxon>Pseudomonadati</taxon>
        <taxon>Pseudomonadota</taxon>
        <taxon>Alphaproteobacteria</taxon>
        <taxon>Acetobacterales</taxon>
        <taxon>Acidocellaceae</taxon>
        <taxon>Acidocella</taxon>
    </lineage>
</organism>
<evidence type="ECO:0000256" key="24">
    <source>
        <dbReference type="ARBA" id="ARBA00044770"/>
    </source>
</evidence>
<dbReference type="Pfam" id="PF00905">
    <property type="entry name" value="Transpeptidase"/>
    <property type="match status" value="1"/>
</dbReference>
<protein>
    <recommendedName>
        <fullName evidence="6">Penicillin-binding protein 1A</fullName>
        <ecNumber evidence="24">2.4.99.28</ecNumber>
        <ecNumber evidence="5">3.4.16.4</ecNumber>
    </recommendedName>
</protein>
<dbReference type="STRING" id="1120923.SAMN02746095_01840"/>